<evidence type="ECO:0000256" key="1">
    <source>
        <dbReference type="SAM" id="MobiDB-lite"/>
    </source>
</evidence>
<keyword evidence="4" id="KW-1185">Reference proteome</keyword>
<feature type="transmembrane region" description="Helical" evidence="2">
    <location>
        <begin position="126"/>
        <end position="150"/>
    </location>
</feature>
<keyword evidence="2" id="KW-0472">Membrane</keyword>
<protein>
    <recommendedName>
        <fullName evidence="5">DUF4190 domain-containing protein</fullName>
    </recommendedName>
</protein>
<evidence type="ECO:0008006" key="5">
    <source>
        <dbReference type="Google" id="ProtNLM"/>
    </source>
</evidence>
<keyword evidence="2" id="KW-0812">Transmembrane</keyword>
<name>A0A4P6MW37_9MICO</name>
<keyword evidence="2" id="KW-1133">Transmembrane helix</keyword>
<sequence length="152" mass="15680">MSNDPYPNDRPDPRGNGPYSSDPYSSDPYVPGGPSGQQQLPAYEPGRSAPLPQPPGPPLPPPYAYPMGAPTPTNTSAIVLIVLSSLTIFTGYCCYIGIPGLVLGILGVTKQATDPEGAAKLTKIGWISFGALIGLTLLAVAGVILFAVLAES</sequence>
<dbReference type="AlphaFoldDB" id="A0A4P6MW37"/>
<dbReference type="OrthoDB" id="4843733at2"/>
<dbReference type="KEGG" id="jli:EXU32_13440"/>
<feature type="compositionally biased region" description="Low complexity" evidence="1">
    <location>
        <begin position="18"/>
        <end position="29"/>
    </location>
</feature>
<evidence type="ECO:0000256" key="2">
    <source>
        <dbReference type="SAM" id="Phobius"/>
    </source>
</evidence>
<dbReference type="Proteomes" id="UP000290408">
    <property type="component" value="Chromosome"/>
</dbReference>
<accession>A0A4P6MW37</accession>
<feature type="region of interest" description="Disordered" evidence="1">
    <location>
        <begin position="1"/>
        <end position="67"/>
    </location>
</feature>
<evidence type="ECO:0000313" key="3">
    <source>
        <dbReference type="EMBL" id="QBF47162.1"/>
    </source>
</evidence>
<dbReference type="RefSeq" id="WP_130630355.1">
    <property type="nucleotide sequence ID" value="NZ_CP036164.1"/>
</dbReference>
<evidence type="ECO:0000313" key="4">
    <source>
        <dbReference type="Proteomes" id="UP000290408"/>
    </source>
</evidence>
<dbReference type="EMBL" id="CP036164">
    <property type="protein sequence ID" value="QBF47162.1"/>
    <property type="molecule type" value="Genomic_DNA"/>
</dbReference>
<gene>
    <name evidence="3" type="ORF">EXU32_13440</name>
</gene>
<feature type="transmembrane region" description="Helical" evidence="2">
    <location>
        <begin position="77"/>
        <end position="106"/>
    </location>
</feature>
<proteinExistence type="predicted"/>
<feature type="compositionally biased region" description="Pro residues" evidence="1">
    <location>
        <begin position="51"/>
        <end position="64"/>
    </location>
</feature>
<organism evidence="3 4">
    <name type="scientific">Janibacter limosus</name>
    <dbReference type="NCBI Taxonomy" id="53458"/>
    <lineage>
        <taxon>Bacteria</taxon>
        <taxon>Bacillati</taxon>
        <taxon>Actinomycetota</taxon>
        <taxon>Actinomycetes</taxon>
        <taxon>Micrococcales</taxon>
        <taxon>Intrasporangiaceae</taxon>
        <taxon>Janibacter</taxon>
    </lineage>
</organism>
<reference evidence="3 4" key="1">
    <citation type="submission" date="2019-02" db="EMBL/GenBank/DDBJ databases">
        <title>Genomic data mining of an Antarctic deep-sea actinobacterium, Janibacterlimosus P3-3-X1.</title>
        <authorList>
            <person name="Liao L."/>
            <person name="Chen B."/>
        </authorList>
    </citation>
    <scope>NUCLEOTIDE SEQUENCE [LARGE SCALE GENOMIC DNA]</scope>
    <source>
        <strain evidence="3 4">P3-3-X1</strain>
    </source>
</reference>